<dbReference type="PANTHER" id="PTHR33498">
    <property type="entry name" value="TRANSPOSASE FOR INSERTION SEQUENCE ELEMENT IS1557"/>
    <property type="match status" value="1"/>
</dbReference>
<dbReference type="Pfam" id="PF13542">
    <property type="entry name" value="HTH_Tnp_ISL3"/>
    <property type="match status" value="1"/>
</dbReference>
<name>A0A450WDE8_9GAMM</name>
<dbReference type="PANTHER" id="PTHR33498:SF1">
    <property type="entry name" value="TRANSPOSASE FOR INSERTION SEQUENCE ELEMENT IS1557"/>
    <property type="match status" value="1"/>
</dbReference>
<organism evidence="4">
    <name type="scientific">Candidatus Kentrum sp. LFY</name>
    <dbReference type="NCBI Taxonomy" id="2126342"/>
    <lineage>
        <taxon>Bacteria</taxon>
        <taxon>Pseudomonadati</taxon>
        <taxon>Pseudomonadota</taxon>
        <taxon>Gammaproteobacteria</taxon>
        <taxon>Candidatus Kentrum</taxon>
    </lineage>
</organism>
<dbReference type="EMBL" id="CAADFN010000012">
    <property type="protein sequence ID" value="VFK15044.1"/>
    <property type="molecule type" value="Genomic_DNA"/>
</dbReference>
<dbReference type="InterPro" id="IPR047951">
    <property type="entry name" value="Transpos_ISL3"/>
</dbReference>
<evidence type="ECO:0000259" key="2">
    <source>
        <dbReference type="Pfam" id="PF13542"/>
    </source>
</evidence>
<dbReference type="NCBIfam" id="NF033550">
    <property type="entry name" value="transpos_ISL3"/>
    <property type="match status" value="1"/>
</dbReference>
<proteinExistence type="predicted"/>
<evidence type="ECO:0000259" key="1">
    <source>
        <dbReference type="Pfam" id="PF01610"/>
    </source>
</evidence>
<dbReference type="InterPro" id="IPR029261">
    <property type="entry name" value="Transposase_Znf"/>
</dbReference>
<sequence>MRDTDLYTRILGIEAPWHVSIVEVDMADREIVVQVGRKAGTKLCCPICGKESPGYDSRRRRWRHLDTCQYKTILEANVPRVECPEHGVVTTSVPWAEPNAGFTAMFEALVIDWLKEASTSAVSRLMGLSWNAIDGIMQRAVKRGLARRGQICTRRLGIDETAFKKRHDYVTIVSDQSGGMVLHVGSDRKKAGLKEWYESLPESCLQAIESVSMDMWPAFINATLESVPGAQEKIAFDKFHVAKYLGEAVDKVRRQEHKVLMAEGREDLKSSKYDWLYNQANMPPEKRRNFRALRESALKTAPGPSRNWLCRCGVTSAKPGRARPGSGGYRGPCVVVSNR</sequence>
<dbReference type="Pfam" id="PF01610">
    <property type="entry name" value="DDE_Tnp_ISL3"/>
    <property type="match status" value="1"/>
</dbReference>
<reference evidence="4" key="1">
    <citation type="submission" date="2019-02" db="EMBL/GenBank/DDBJ databases">
        <authorList>
            <person name="Gruber-Vodicka R. H."/>
            <person name="Seah K. B. B."/>
        </authorList>
    </citation>
    <scope>NUCLEOTIDE SEQUENCE</scope>
    <source>
        <strain evidence="4">BECK_BY7</strain>
    </source>
</reference>
<feature type="domain" description="Transposase IS204/IS1001/IS1096/IS1165 DDE" evidence="1">
    <location>
        <begin position="156"/>
        <end position="300"/>
    </location>
</feature>
<protein>
    <submittedName>
        <fullName evidence="4">Transposase</fullName>
    </submittedName>
</protein>
<gene>
    <name evidence="4" type="ORF">BECKLFY1418C_GA0070996_101241</name>
</gene>
<evidence type="ECO:0000259" key="3">
    <source>
        <dbReference type="Pfam" id="PF14690"/>
    </source>
</evidence>
<accession>A0A450WDE8</accession>
<evidence type="ECO:0000313" key="4">
    <source>
        <dbReference type="EMBL" id="VFK15044.1"/>
    </source>
</evidence>
<feature type="domain" description="Transposase IS204/IS1001/IS1096/IS1165 zinc-finger" evidence="3">
    <location>
        <begin position="44"/>
        <end position="86"/>
    </location>
</feature>
<dbReference type="InterPro" id="IPR002560">
    <property type="entry name" value="Transposase_DDE"/>
</dbReference>
<dbReference type="InterPro" id="IPR032877">
    <property type="entry name" value="Transposase_HTH"/>
</dbReference>
<dbReference type="AlphaFoldDB" id="A0A450WDE8"/>
<dbReference type="Pfam" id="PF14690">
    <property type="entry name" value="Zn_ribbon_ISL3"/>
    <property type="match status" value="1"/>
</dbReference>
<feature type="domain" description="Transposase IS204/IS1001/IS1096/IS1165 helix-turn-helix" evidence="2">
    <location>
        <begin position="92"/>
        <end position="141"/>
    </location>
</feature>